<protein>
    <recommendedName>
        <fullName evidence="5">DUF4232 domain-containing protein</fullName>
    </recommendedName>
</protein>
<evidence type="ECO:0000313" key="4">
    <source>
        <dbReference type="Proteomes" id="UP000570678"/>
    </source>
</evidence>
<keyword evidence="4" id="KW-1185">Reference proteome</keyword>
<dbReference type="Proteomes" id="UP000570678">
    <property type="component" value="Unassembled WGS sequence"/>
</dbReference>
<keyword evidence="1" id="KW-1133">Transmembrane helix</keyword>
<dbReference type="AlphaFoldDB" id="A0A846YH09"/>
<accession>A0A846YH09</accession>
<evidence type="ECO:0000256" key="1">
    <source>
        <dbReference type="SAM" id="Phobius"/>
    </source>
</evidence>
<feature type="signal peptide" evidence="2">
    <location>
        <begin position="1"/>
        <end position="31"/>
    </location>
</feature>
<feature type="chain" id="PRO_5032822065" description="DUF4232 domain-containing protein" evidence="2">
    <location>
        <begin position="32"/>
        <end position="325"/>
    </location>
</feature>
<feature type="transmembrane region" description="Helical" evidence="1">
    <location>
        <begin position="285"/>
        <end position="308"/>
    </location>
</feature>
<organism evidence="3 4">
    <name type="scientific">Nocardia flavorosea</name>
    <dbReference type="NCBI Taxonomy" id="53429"/>
    <lineage>
        <taxon>Bacteria</taxon>
        <taxon>Bacillati</taxon>
        <taxon>Actinomycetota</taxon>
        <taxon>Actinomycetes</taxon>
        <taxon>Mycobacteriales</taxon>
        <taxon>Nocardiaceae</taxon>
        <taxon>Nocardia</taxon>
    </lineage>
</organism>
<proteinExistence type="predicted"/>
<evidence type="ECO:0000313" key="3">
    <source>
        <dbReference type="EMBL" id="NKY57010.1"/>
    </source>
</evidence>
<keyword evidence="1" id="KW-0812">Transmembrane</keyword>
<keyword evidence="1" id="KW-0472">Membrane</keyword>
<dbReference type="RefSeq" id="WP_157116689.1">
    <property type="nucleotide sequence ID" value="NZ_JAAXOT010000005.1"/>
</dbReference>
<gene>
    <name evidence="3" type="ORF">HGA15_12755</name>
</gene>
<reference evidence="3 4" key="1">
    <citation type="submission" date="2020-04" db="EMBL/GenBank/DDBJ databases">
        <title>MicrobeNet Type strains.</title>
        <authorList>
            <person name="Nicholson A.C."/>
        </authorList>
    </citation>
    <scope>NUCLEOTIDE SEQUENCE [LARGE SCALE GENOMIC DNA]</scope>
    <source>
        <strain evidence="3 4">JCM 3332</strain>
    </source>
</reference>
<evidence type="ECO:0000256" key="2">
    <source>
        <dbReference type="SAM" id="SignalP"/>
    </source>
</evidence>
<evidence type="ECO:0008006" key="5">
    <source>
        <dbReference type="Google" id="ProtNLM"/>
    </source>
</evidence>
<keyword evidence="2" id="KW-0732">Signal</keyword>
<sequence length="325" mass="33278">MLSTHRFTFVRAVLAGAVLMCGLGGAGTAGAAPGDSPSCWSLRDPVFASSRGDLGPSERADGVVEIVNGCARPVTVRLSAGRTVTGPDGAIAWSDQGSAGGALTFERPEVVIAGGASEWVAVTVTAAADATPGDHPLAVGAVDAAMARVSGGVDRWRPVPLRIAGALRPAVDITPVDGVYRPVPNPFAPGAAEIAYTVTNTGTVTVSGQVVAGLTGLYSRRVFPEPTDLPEVVLVPGASYHGSVRLDRVWPGVRFDAQVGFRPTDIGGIAVSYTEPGVVRGETMWALPFPQILVIALCGGVLFAGALARRRRHVRRAGATTAAAV</sequence>
<name>A0A846YH09_9NOCA</name>
<comment type="caution">
    <text evidence="3">The sequence shown here is derived from an EMBL/GenBank/DDBJ whole genome shotgun (WGS) entry which is preliminary data.</text>
</comment>
<dbReference type="EMBL" id="JAAXOT010000005">
    <property type="protein sequence ID" value="NKY57010.1"/>
    <property type="molecule type" value="Genomic_DNA"/>
</dbReference>